<dbReference type="Gene3D" id="2.20.28.160">
    <property type="match status" value="1"/>
</dbReference>
<dbReference type="PANTHER" id="PTHR40393">
    <property type="entry name" value="LYSINE BIOSYNTHESIS PROTEIN-RELATED-RELATED"/>
    <property type="match status" value="1"/>
</dbReference>
<dbReference type="RefSeq" id="WP_184672041.1">
    <property type="nucleotide sequence ID" value="NZ_BAABAI010000009.1"/>
</dbReference>
<dbReference type="EMBL" id="JACHJS010000001">
    <property type="protein sequence ID" value="MBB4967378.1"/>
    <property type="molecule type" value="Genomic_DNA"/>
</dbReference>
<dbReference type="PANTHER" id="PTHR40393:SF1">
    <property type="entry name" value="LYSINE BIOSYNTHESIS PROTEIN-RELATED"/>
    <property type="match status" value="1"/>
</dbReference>
<dbReference type="InterPro" id="IPR005906">
    <property type="entry name" value="LysW"/>
</dbReference>
<accession>A0A7W7T6B6</accession>
<protein>
    <submittedName>
        <fullName evidence="1">Alpha-aminoadipate carrier protein LysW</fullName>
    </submittedName>
</protein>
<dbReference type="Pfam" id="PF21344">
    <property type="entry name" value="Zn_ribbon_LysW"/>
    <property type="match status" value="1"/>
</dbReference>
<evidence type="ECO:0000313" key="2">
    <source>
        <dbReference type="Proteomes" id="UP000542674"/>
    </source>
</evidence>
<dbReference type="Proteomes" id="UP000542674">
    <property type="component" value="Unassembled WGS sequence"/>
</dbReference>
<gene>
    <name evidence="1" type="ORF">F4559_004737</name>
</gene>
<name>A0A7W7T6B6_9PSEU</name>
<reference evidence="1 2" key="1">
    <citation type="submission" date="2020-08" db="EMBL/GenBank/DDBJ databases">
        <title>Sequencing the genomes of 1000 actinobacteria strains.</title>
        <authorList>
            <person name="Klenk H.-P."/>
        </authorList>
    </citation>
    <scope>NUCLEOTIDE SEQUENCE [LARGE SCALE GENOMIC DNA]</scope>
    <source>
        <strain evidence="1 2">DSM 45084</strain>
    </source>
</reference>
<dbReference type="NCBIfam" id="TIGR01206">
    <property type="entry name" value="lysW"/>
    <property type="match status" value="1"/>
</dbReference>
<organism evidence="1 2">
    <name type="scientific">Saccharothrix violaceirubra</name>
    <dbReference type="NCBI Taxonomy" id="413306"/>
    <lineage>
        <taxon>Bacteria</taxon>
        <taxon>Bacillati</taxon>
        <taxon>Actinomycetota</taxon>
        <taxon>Actinomycetes</taxon>
        <taxon>Pseudonocardiales</taxon>
        <taxon>Pseudonocardiaceae</taxon>
        <taxon>Saccharothrix</taxon>
    </lineage>
</organism>
<evidence type="ECO:0000313" key="1">
    <source>
        <dbReference type="EMBL" id="MBB4967378.1"/>
    </source>
</evidence>
<keyword evidence="2" id="KW-1185">Reference proteome</keyword>
<comment type="caution">
    <text evidence="1">The sequence shown here is derived from an EMBL/GenBank/DDBJ whole genome shotgun (WGS) entry which is preliminary data.</text>
</comment>
<dbReference type="AlphaFoldDB" id="A0A7W7T6B6"/>
<sequence length="60" mass="6492">MSKTVLAAECPECAADVGLDADARVSEIVECVECRSELEIESVDPPTLVRAPEVEEDWGE</sequence>
<proteinExistence type="predicted"/>